<dbReference type="InterPro" id="IPR011990">
    <property type="entry name" value="TPR-like_helical_dom_sf"/>
</dbReference>
<dbReference type="STRING" id="429701.A0A2G9IAY5"/>
<dbReference type="PANTHER" id="PTHR47934">
    <property type="entry name" value="PENTATRICOPEPTIDE REPEAT-CONTAINING PROTEIN PET309, MITOCHONDRIAL"/>
    <property type="match status" value="1"/>
</dbReference>
<evidence type="ECO:0000313" key="4">
    <source>
        <dbReference type="EMBL" id="PIN26916.1"/>
    </source>
</evidence>
<organism evidence="4 5">
    <name type="scientific">Handroanthus impetiginosus</name>
    <dbReference type="NCBI Taxonomy" id="429701"/>
    <lineage>
        <taxon>Eukaryota</taxon>
        <taxon>Viridiplantae</taxon>
        <taxon>Streptophyta</taxon>
        <taxon>Embryophyta</taxon>
        <taxon>Tracheophyta</taxon>
        <taxon>Spermatophyta</taxon>
        <taxon>Magnoliopsida</taxon>
        <taxon>eudicotyledons</taxon>
        <taxon>Gunneridae</taxon>
        <taxon>Pentapetalae</taxon>
        <taxon>asterids</taxon>
        <taxon>lamiids</taxon>
        <taxon>Lamiales</taxon>
        <taxon>Bignoniaceae</taxon>
        <taxon>Crescentiina</taxon>
        <taxon>Tabebuia alliance</taxon>
        <taxon>Handroanthus</taxon>
    </lineage>
</organism>
<feature type="repeat" description="PPR" evidence="3">
    <location>
        <begin position="193"/>
        <end position="227"/>
    </location>
</feature>
<evidence type="ECO:0000256" key="1">
    <source>
        <dbReference type="ARBA" id="ARBA00007626"/>
    </source>
</evidence>
<dbReference type="Pfam" id="PF13041">
    <property type="entry name" value="PPR_2"/>
    <property type="match status" value="2"/>
</dbReference>
<keyword evidence="2" id="KW-0677">Repeat</keyword>
<dbReference type="Pfam" id="PF12854">
    <property type="entry name" value="PPR_1"/>
    <property type="match status" value="1"/>
</dbReference>
<dbReference type="InterPro" id="IPR051114">
    <property type="entry name" value="Mito_RNA_Proc_CCM1"/>
</dbReference>
<dbReference type="GO" id="GO:0006396">
    <property type="term" value="P:RNA processing"/>
    <property type="evidence" value="ECO:0007669"/>
    <property type="project" value="TreeGrafter"/>
</dbReference>
<comment type="similarity">
    <text evidence="1">Belongs to the PPR family. P subfamily.</text>
</comment>
<evidence type="ECO:0000313" key="5">
    <source>
        <dbReference type="Proteomes" id="UP000231279"/>
    </source>
</evidence>
<sequence>MKAAPHLPLYGSKFSTNFRTQLSKFKLSYSTSLFPPSLRHVFSETPKTSAAVQNAKHTITNEAQTMSRLINTKHWSARLEYCLSILTPLSQTAFFQSLRLIKNPSKALRVFNWARDSGLTNNHHSYFMMLEILGRARNLNRARNFLYSIPRKSNYAVPLTDNLFLILLKRSRTGLVFELYDEMPRTYGVKPDFKHGLNILIKCFCMNSKVDEAFRIFKEKERFDCKPDLVTYNTIVDGLCRAGKVKIAQNVVNGMLSKSEDLGQMLLLEIDEAMALFRNMVSSGIKPNKITFNTIIKALCESQKFDMIKEILWEYQCEDGEFVPDTCTFNTMMNAHCSQENLDEALKVFEKMKELNFLRDSATYSVLIRTLCQKGNFDKAEELLDELFNREILLRDDGCTPLSAAGNLIFEHLCTNGKTKKAERSLIEGLLRKQEPILANDTLLRMLRSSNLPRASTFHRILMALIEKGCAHESENLMIVMLDKEIRPNINVSTDVVRLLFRSSMETKAFQLVESLYENGYILNMEKLISFLCQDKKLSEACELLVFCLKNDQNLDIALCNTVAKAFNLYYELLEKGIQLPLSYLEELSNALEAEGKLKEAQFVAKRMRNS</sequence>
<evidence type="ECO:0008006" key="6">
    <source>
        <dbReference type="Google" id="ProtNLM"/>
    </source>
</evidence>
<dbReference type="PANTHER" id="PTHR47934:SF6">
    <property type="entry name" value="MITOCHONDRIAL GROUP I INTRON SPLICING FACTOR CCM1-RELATED"/>
    <property type="match status" value="1"/>
</dbReference>
<accession>A0A2G9IAY5</accession>
<gene>
    <name evidence="4" type="ORF">CDL12_00319</name>
</gene>
<proteinExistence type="inferred from homology"/>
<dbReference type="NCBIfam" id="TIGR00756">
    <property type="entry name" value="PPR"/>
    <property type="match status" value="4"/>
</dbReference>
<dbReference type="Proteomes" id="UP000231279">
    <property type="component" value="Unassembled WGS sequence"/>
</dbReference>
<feature type="repeat" description="PPR" evidence="3">
    <location>
        <begin position="228"/>
        <end position="262"/>
    </location>
</feature>
<evidence type="ECO:0000256" key="3">
    <source>
        <dbReference type="PROSITE-ProRule" id="PRU00708"/>
    </source>
</evidence>
<dbReference type="InterPro" id="IPR002885">
    <property type="entry name" value="PPR_rpt"/>
</dbReference>
<feature type="repeat" description="PPR" evidence="3">
    <location>
        <begin position="360"/>
        <end position="394"/>
    </location>
</feature>
<evidence type="ECO:0000256" key="2">
    <source>
        <dbReference type="ARBA" id="ARBA00022737"/>
    </source>
</evidence>
<dbReference type="AlphaFoldDB" id="A0A2G9IAY5"/>
<dbReference type="OrthoDB" id="185373at2759"/>
<dbReference type="GO" id="GO:0007005">
    <property type="term" value="P:mitochondrion organization"/>
    <property type="evidence" value="ECO:0007669"/>
    <property type="project" value="TreeGrafter"/>
</dbReference>
<dbReference type="PROSITE" id="PS51375">
    <property type="entry name" value="PPR"/>
    <property type="match status" value="4"/>
</dbReference>
<keyword evidence="5" id="KW-1185">Reference proteome</keyword>
<name>A0A2G9IAY5_9LAMI</name>
<dbReference type="EMBL" id="NKXS01000030">
    <property type="protein sequence ID" value="PIN26916.1"/>
    <property type="molecule type" value="Genomic_DNA"/>
</dbReference>
<feature type="repeat" description="PPR" evidence="3">
    <location>
        <begin position="325"/>
        <end position="359"/>
    </location>
</feature>
<dbReference type="GO" id="GO:0005739">
    <property type="term" value="C:mitochondrion"/>
    <property type="evidence" value="ECO:0007669"/>
    <property type="project" value="TreeGrafter"/>
</dbReference>
<comment type="caution">
    <text evidence="4">The sequence shown here is derived from an EMBL/GenBank/DDBJ whole genome shotgun (WGS) entry which is preliminary data.</text>
</comment>
<dbReference type="Gene3D" id="1.25.40.10">
    <property type="entry name" value="Tetratricopeptide repeat domain"/>
    <property type="match status" value="4"/>
</dbReference>
<reference evidence="5" key="1">
    <citation type="journal article" date="2018" name="Gigascience">
        <title>Genome assembly of the Pink Ipe (Handroanthus impetiginosus, Bignoniaceae), a highly valued, ecologically keystone Neotropical timber forest tree.</title>
        <authorList>
            <person name="Silva-Junior O.B."/>
            <person name="Grattapaglia D."/>
            <person name="Novaes E."/>
            <person name="Collevatti R.G."/>
        </authorList>
    </citation>
    <scope>NUCLEOTIDE SEQUENCE [LARGE SCALE GENOMIC DNA]</scope>
    <source>
        <strain evidence="5">cv. UFG-1</strain>
    </source>
</reference>
<dbReference type="GO" id="GO:0003729">
    <property type="term" value="F:mRNA binding"/>
    <property type="evidence" value="ECO:0007669"/>
    <property type="project" value="TreeGrafter"/>
</dbReference>
<protein>
    <recommendedName>
        <fullName evidence="6">Pentacotripeptide-repeat region of PRORP domain-containing protein</fullName>
    </recommendedName>
</protein>